<gene>
    <name evidence="1" type="ORF">Rumeso_03484</name>
</gene>
<dbReference type="EMBL" id="AOSK01000097">
    <property type="protein sequence ID" value="EYD74972.1"/>
    <property type="molecule type" value="Genomic_DNA"/>
</dbReference>
<dbReference type="HOGENOM" id="CLU_2587557_0_0_5"/>
<proteinExistence type="predicted"/>
<reference evidence="1 2" key="1">
    <citation type="submission" date="2013-02" db="EMBL/GenBank/DDBJ databases">
        <authorList>
            <person name="Fiebig A."/>
            <person name="Goeker M."/>
            <person name="Klenk H.-P.P."/>
        </authorList>
    </citation>
    <scope>NUCLEOTIDE SEQUENCE [LARGE SCALE GENOMIC DNA]</scope>
    <source>
        <strain evidence="1 2">DSM 19309</strain>
    </source>
</reference>
<accession>A0A017HKF8</accession>
<evidence type="ECO:0000313" key="2">
    <source>
        <dbReference type="Proteomes" id="UP000019666"/>
    </source>
</evidence>
<sequence>MIDPRDLVVGRRADRVTLTQGGTTETFSRAGALALDTLLSAALRQREDRKKVKAKREAERQEEAHLIVTALLGRQGATLH</sequence>
<evidence type="ECO:0000313" key="1">
    <source>
        <dbReference type="EMBL" id="EYD74972.1"/>
    </source>
</evidence>
<name>A0A017HKF8_9RHOB</name>
<dbReference type="Proteomes" id="UP000019666">
    <property type="component" value="Unassembled WGS sequence"/>
</dbReference>
<comment type="caution">
    <text evidence="1">The sequence shown here is derived from an EMBL/GenBank/DDBJ whole genome shotgun (WGS) entry which is preliminary data.</text>
</comment>
<organism evidence="1 2">
    <name type="scientific">Rubellimicrobium mesophilum DSM 19309</name>
    <dbReference type="NCBI Taxonomy" id="442562"/>
    <lineage>
        <taxon>Bacteria</taxon>
        <taxon>Pseudomonadati</taxon>
        <taxon>Pseudomonadota</taxon>
        <taxon>Alphaproteobacteria</taxon>
        <taxon>Rhodobacterales</taxon>
        <taxon>Roseobacteraceae</taxon>
        <taxon>Rubellimicrobium</taxon>
    </lineage>
</organism>
<dbReference type="AlphaFoldDB" id="A0A017HKF8"/>
<protein>
    <submittedName>
        <fullName evidence="1">Uncharacterized protein</fullName>
    </submittedName>
</protein>
<dbReference type="STRING" id="442562.Rumeso_03484"/>
<keyword evidence="2" id="KW-1185">Reference proteome</keyword>